<dbReference type="SUPFAM" id="SSF51556">
    <property type="entry name" value="Metallo-dependent hydrolases"/>
    <property type="match status" value="1"/>
</dbReference>
<dbReference type="InterPro" id="IPR006680">
    <property type="entry name" value="Amidohydro-rel"/>
</dbReference>
<keyword evidence="3" id="KW-1185">Reference proteome</keyword>
<dbReference type="EMBL" id="JACYHB010000006">
    <property type="protein sequence ID" value="MBD8079299.1"/>
    <property type="molecule type" value="Genomic_DNA"/>
</dbReference>
<feature type="domain" description="Amidohydrolase-related" evidence="1">
    <location>
        <begin position="51"/>
        <end position="368"/>
    </location>
</feature>
<gene>
    <name evidence="2" type="ORF">IF651_09565</name>
</gene>
<dbReference type="GO" id="GO:0016810">
    <property type="term" value="F:hydrolase activity, acting on carbon-nitrogen (but not peptide) bonds"/>
    <property type="evidence" value="ECO:0007669"/>
    <property type="project" value="InterPro"/>
</dbReference>
<dbReference type="InterPro" id="IPR011059">
    <property type="entry name" value="Metal-dep_hydrolase_composite"/>
</dbReference>
<dbReference type="PANTHER" id="PTHR43135">
    <property type="entry name" value="ALPHA-D-RIBOSE 1-METHYLPHOSPHONATE 5-TRIPHOSPHATE DIPHOSPHATASE"/>
    <property type="match status" value="1"/>
</dbReference>
<sequence length="374" mass="39887">MSALAGPTLHVRGHVLVGDDREVGDLWVKDGNVTLTRPSAHGTNMVSLEGWVLPGLVDVHCHIGLGADGAVDPATAQEQAIADRDSGVLLVRDAGSPLDTRWVRSRPDLPRLVRAGRHVARPKRYLRHYGLELDDIAQLPAAVTREARGGDGWVKLVGDWIDRDLGADADLRPLWPDDLLAEAVAAAHAEAARVTVHAFSDEVIPSLLAAGVDCIEHGTGIDADLMYEISERGIAVTPTLLQVGRFDAIARQAEGKYPRFADRMRRLHARRYDQARALYEAGIQILVGTDAGGTIGHGRLADECAELVAAGIPPAAVVAAAGWQGREYLGFGSLVEGASADFVVYPADPRLDVEVLRAPEAVVLRGQVVAGTTV</sequence>
<reference evidence="2" key="1">
    <citation type="journal article" date="2018" name="Curr. Microbiol.">
        <title>Cellulosimicrobium arenosum sp. nov., Isolated from Marine Sediment Sand.</title>
        <authorList>
            <person name="Oh M."/>
            <person name="Kim J.H."/>
            <person name="Yoon J.H."/>
            <person name="Schumann P."/>
            <person name="Kim W."/>
        </authorList>
    </citation>
    <scope>NUCLEOTIDE SEQUENCE</scope>
    <source>
        <strain evidence="2">KCTC 49039</strain>
    </source>
</reference>
<organism evidence="2 3">
    <name type="scientific">Cellulosimicrobium arenosum</name>
    <dbReference type="NCBI Taxonomy" id="2708133"/>
    <lineage>
        <taxon>Bacteria</taxon>
        <taxon>Bacillati</taxon>
        <taxon>Actinomycetota</taxon>
        <taxon>Actinomycetes</taxon>
        <taxon>Micrococcales</taxon>
        <taxon>Promicromonosporaceae</taxon>
        <taxon>Cellulosimicrobium</taxon>
    </lineage>
</organism>
<dbReference type="SUPFAM" id="SSF51338">
    <property type="entry name" value="Composite domain of metallo-dependent hydrolases"/>
    <property type="match status" value="1"/>
</dbReference>
<comment type="caution">
    <text evidence="2">The sequence shown here is derived from an EMBL/GenBank/DDBJ whole genome shotgun (WGS) entry which is preliminary data.</text>
</comment>
<dbReference type="InterPro" id="IPR032466">
    <property type="entry name" value="Metal_Hydrolase"/>
</dbReference>
<proteinExistence type="predicted"/>
<dbReference type="InterPro" id="IPR051781">
    <property type="entry name" value="Metallo-dep_Hydrolase"/>
</dbReference>
<dbReference type="PANTHER" id="PTHR43135:SF4">
    <property type="entry name" value="AMIDOHYDROLASE-RELATED DOMAIN-CONTAINING PROTEIN"/>
    <property type="match status" value="1"/>
</dbReference>
<evidence type="ECO:0000259" key="1">
    <source>
        <dbReference type="Pfam" id="PF01979"/>
    </source>
</evidence>
<dbReference type="AlphaFoldDB" id="A0A927J002"/>
<protein>
    <submittedName>
        <fullName evidence="2">Amidohydrolase family protein</fullName>
    </submittedName>
</protein>
<dbReference type="Gene3D" id="2.30.40.10">
    <property type="entry name" value="Urease, subunit C, domain 1"/>
    <property type="match status" value="1"/>
</dbReference>
<dbReference type="RefSeq" id="WP_191828872.1">
    <property type="nucleotide sequence ID" value="NZ_JACYHB010000006.1"/>
</dbReference>
<evidence type="ECO:0000313" key="2">
    <source>
        <dbReference type="EMBL" id="MBD8079299.1"/>
    </source>
</evidence>
<dbReference type="Proteomes" id="UP000610846">
    <property type="component" value="Unassembled WGS sequence"/>
</dbReference>
<name>A0A927J002_9MICO</name>
<evidence type="ECO:0000313" key="3">
    <source>
        <dbReference type="Proteomes" id="UP000610846"/>
    </source>
</evidence>
<dbReference type="Pfam" id="PF01979">
    <property type="entry name" value="Amidohydro_1"/>
    <property type="match status" value="1"/>
</dbReference>
<accession>A0A927J002</accession>
<dbReference type="Gene3D" id="3.20.20.140">
    <property type="entry name" value="Metal-dependent hydrolases"/>
    <property type="match status" value="1"/>
</dbReference>
<reference evidence="2" key="2">
    <citation type="submission" date="2020-09" db="EMBL/GenBank/DDBJ databases">
        <authorList>
            <person name="Yu Y."/>
        </authorList>
    </citation>
    <scope>NUCLEOTIDE SEQUENCE</scope>
    <source>
        <strain evidence="2">KCTC 49039</strain>
    </source>
</reference>